<dbReference type="Gene3D" id="3.40.50.1980">
    <property type="entry name" value="Nitrogenase molybdenum iron protein domain"/>
    <property type="match status" value="2"/>
</dbReference>
<dbReference type="GO" id="GO:1901678">
    <property type="term" value="P:iron coordination entity transport"/>
    <property type="evidence" value="ECO:0007669"/>
    <property type="project" value="UniProtKB-ARBA"/>
</dbReference>
<keyword evidence="3" id="KW-0813">Transport</keyword>
<evidence type="ECO:0000256" key="3">
    <source>
        <dbReference type="ARBA" id="ARBA00022448"/>
    </source>
</evidence>
<organism evidence="9 10">
    <name type="scientific">Photobacterium gaetbulicola Gung47</name>
    <dbReference type="NCBI Taxonomy" id="658445"/>
    <lineage>
        <taxon>Bacteria</taxon>
        <taxon>Pseudomonadati</taxon>
        <taxon>Pseudomonadota</taxon>
        <taxon>Gammaproteobacteria</taxon>
        <taxon>Vibrionales</taxon>
        <taxon>Vibrionaceae</taxon>
        <taxon>Photobacterium</taxon>
    </lineage>
</organism>
<comment type="similarity">
    <text evidence="2">Belongs to the bacterial solute-binding protein 8 family.</text>
</comment>
<feature type="domain" description="Fe/B12 periplasmic-binding" evidence="8">
    <location>
        <begin position="46"/>
        <end position="307"/>
    </location>
</feature>
<accession>A0A0C5WM35</accession>
<keyword evidence="4" id="KW-0406">Ion transport</keyword>
<keyword evidence="4" id="KW-0408">Iron</keyword>
<sequence length="307" mass="33730">MTRFTTALKSALLVGAMTLNFPALAESITVKHSLGTTTLEQTPQRVVVVGGHGSLDTLNRLGIEPVGAVTTMLPEYLSDYSEKATHIGSMKEANFEQIFTLKPDVIIAESRMVDAYPTLSQIAPTVMHVVENGSYWEDTKNNWRMLGKIFDKEAEAEQLIKDTEAEMAEVRKQVQEKGLKTLAVMNSGNNISMFGEVSRFSVLFDEFGFKPARASDSQNPHGNLISFEFIADAAPDVLFILDRESAIGQSSGKAQQLFDNPLIKSTPAYKNNRVVFLNPSAWYLTIAGANATEIMIDDARKAVTSTQ</sequence>
<evidence type="ECO:0000256" key="6">
    <source>
        <dbReference type="SAM" id="Coils"/>
    </source>
</evidence>
<evidence type="ECO:0000313" key="9">
    <source>
        <dbReference type="EMBL" id="AJR06144.1"/>
    </source>
</evidence>
<gene>
    <name evidence="9" type="ORF">H744_1c1119</name>
</gene>
<proteinExistence type="inferred from homology"/>
<dbReference type="PROSITE" id="PS50983">
    <property type="entry name" value="FE_B12_PBP"/>
    <property type="match status" value="1"/>
</dbReference>
<comment type="subcellular location">
    <subcellularLocation>
        <location evidence="1">Cell envelope</location>
    </subcellularLocation>
</comment>
<dbReference type="AlphaFoldDB" id="A0A0C5WM35"/>
<dbReference type="Proteomes" id="UP000032303">
    <property type="component" value="Chromosome 1"/>
</dbReference>
<dbReference type="InterPro" id="IPR002491">
    <property type="entry name" value="ABC_transptr_periplasmic_BD"/>
</dbReference>
<dbReference type="GO" id="GO:0030288">
    <property type="term" value="C:outer membrane-bounded periplasmic space"/>
    <property type="evidence" value="ECO:0007669"/>
    <property type="project" value="TreeGrafter"/>
</dbReference>
<feature type="signal peptide" evidence="7">
    <location>
        <begin position="1"/>
        <end position="25"/>
    </location>
</feature>
<evidence type="ECO:0000256" key="7">
    <source>
        <dbReference type="SAM" id="SignalP"/>
    </source>
</evidence>
<evidence type="ECO:0000313" key="10">
    <source>
        <dbReference type="Proteomes" id="UP000032303"/>
    </source>
</evidence>
<evidence type="ECO:0000256" key="1">
    <source>
        <dbReference type="ARBA" id="ARBA00004196"/>
    </source>
</evidence>
<dbReference type="SUPFAM" id="SSF53807">
    <property type="entry name" value="Helical backbone' metal receptor"/>
    <property type="match status" value="1"/>
</dbReference>
<protein>
    <submittedName>
        <fullName evidence="9">Periplasmic binding protein</fullName>
    </submittedName>
</protein>
<dbReference type="PANTHER" id="PTHR30532">
    <property type="entry name" value="IRON III DICITRATE-BINDING PERIPLASMIC PROTEIN"/>
    <property type="match status" value="1"/>
</dbReference>
<keyword evidence="6" id="KW-0175">Coiled coil</keyword>
<dbReference type="HOGENOM" id="CLU_038034_3_1_6"/>
<feature type="chain" id="PRO_5002191893" evidence="7">
    <location>
        <begin position="26"/>
        <end position="307"/>
    </location>
</feature>
<dbReference type="PATRIC" id="fig|658445.3.peg.1208"/>
<feature type="coiled-coil region" evidence="6">
    <location>
        <begin position="153"/>
        <end position="180"/>
    </location>
</feature>
<dbReference type="STRING" id="658445.H744_1c1119"/>
<dbReference type="InterPro" id="IPR033870">
    <property type="entry name" value="FatB"/>
</dbReference>
<keyword evidence="4" id="KW-0410">Iron transport</keyword>
<dbReference type="InterPro" id="IPR051313">
    <property type="entry name" value="Bact_iron-sidero_bind"/>
</dbReference>
<dbReference type="EMBL" id="CP005973">
    <property type="protein sequence ID" value="AJR06144.1"/>
    <property type="molecule type" value="Genomic_DNA"/>
</dbReference>
<reference evidence="9 10" key="1">
    <citation type="submission" date="2013-05" db="EMBL/GenBank/DDBJ databases">
        <title>Complete genome sequence of the lipase-producing bacterium Photobacterium gaetbulicola Gung47.</title>
        <authorList>
            <person name="Kim Y.-O."/>
        </authorList>
    </citation>
    <scope>NUCLEOTIDE SEQUENCE [LARGE SCALE GENOMIC DNA]</scope>
    <source>
        <strain evidence="9 10">Gung47</strain>
    </source>
</reference>
<evidence type="ECO:0000256" key="4">
    <source>
        <dbReference type="ARBA" id="ARBA00022496"/>
    </source>
</evidence>
<keyword evidence="5 7" id="KW-0732">Signal</keyword>
<evidence type="ECO:0000256" key="2">
    <source>
        <dbReference type="ARBA" id="ARBA00008814"/>
    </source>
</evidence>
<dbReference type="KEGG" id="pgb:H744_1c1119"/>
<keyword evidence="10" id="KW-1185">Reference proteome</keyword>
<evidence type="ECO:0000259" key="8">
    <source>
        <dbReference type="PROSITE" id="PS50983"/>
    </source>
</evidence>
<evidence type="ECO:0000256" key="5">
    <source>
        <dbReference type="ARBA" id="ARBA00022729"/>
    </source>
</evidence>
<name>A0A0C5WM35_9GAMM</name>
<dbReference type="CDD" id="cd01140">
    <property type="entry name" value="FatB"/>
    <property type="match status" value="1"/>
</dbReference>
<dbReference type="Pfam" id="PF01497">
    <property type="entry name" value="Peripla_BP_2"/>
    <property type="match status" value="1"/>
</dbReference>
<dbReference type="PANTHER" id="PTHR30532:SF28">
    <property type="entry name" value="PETROBACTIN-BINDING PROTEIN YCLQ"/>
    <property type="match status" value="1"/>
</dbReference>